<dbReference type="Gene3D" id="3.40.50.1820">
    <property type="entry name" value="alpha/beta hydrolase"/>
    <property type="match status" value="1"/>
</dbReference>
<dbReference type="OrthoDB" id="4562399at2"/>
<feature type="domain" description="PE-PPE" evidence="2">
    <location>
        <begin position="45"/>
        <end position="129"/>
    </location>
</feature>
<dbReference type="SMART" id="SM01110">
    <property type="entry name" value="Cutinase"/>
    <property type="match status" value="1"/>
</dbReference>
<organism evidence="3 4">
    <name type="scientific">Williamsia sterculiae</name>
    <dbReference type="NCBI Taxonomy" id="1344003"/>
    <lineage>
        <taxon>Bacteria</taxon>
        <taxon>Bacillati</taxon>
        <taxon>Actinomycetota</taxon>
        <taxon>Actinomycetes</taxon>
        <taxon>Mycobacteriales</taxon>
        <taxon>Nocardiaceae</taxon>
        <taxon>Williamsia</taxon>
    </lineage>
</organism>
<keyword evidence="4" id="KW-1185">Reference proteome</keyword>
<dbReference type="Pfam" id="PF08237">
    <property type="entry name" value="PE-PPE"/>
    <property type="match status" value="1"/>
</dbReference>
<name>A0A1N7GJZ0_9NOCA</name>
<dbReference type="InterPro" id="IPR000675">
    <property type="entry name" value="Cutinase/axe"/>
</dbReference>
<reference evidence="3 4" key="1">
    <citation type="submission" date="2017-01" db="EMBL/GenBank/DDBJ databases">
        <authorList>
            <person name="Mah S.A."/>
            <person name="Swanson W.J."/>
            <person name="Moy G.W."/>
            <person name="Vacquier V.D."/>
        </authorList>
    </citation>
    <scope>NUCLEOTIDE SEQUENCE [LARGE SCALE GENOMIC DNA]</scope>
    <source>
        <strain evidence="3 4">CPCC 203464</strain>
    </source>
</reference>
<keyword evidence="1" id="KW-0378">Hydrolase</keyword>
<accession>A0A1N7GJZ0</accession>
<dbReference type="EMBL" id="FTNT01000008">
    <property type="protein sequence ID" value="SIS12914.1"/>
    <property type="molecule type" value="Genomic_DNA"/>
</dbReference>
<dbReference type="Proteomes" id="UP000186218">
    <property type="component" value="Unassembled WGS sequence"/>
</dbReference>
<dbReference type="InterPro" id="IPR013228">
    <property type="entry name" value="PE-PPE_C"/>
</dbReference>
<sequence>MTATVTVFAVGGTGESFPGDDRTAVTGLLAAVTDALDVRFRCVWVGYPSSYGPVPHRDGVSYAMSVALGERALSEAISAATTPVMVIGYSQGCVVVRNVLARLGRTTSTGQPVLGVGFVADPHQPPGVIAGCDGWGVAGPGTPLGEGLDALWIADPADLICNAGPDSVLRDVADLTSLLSLRDLRAWVRQTITVLRRNTLQNAARTSVRPAQWRRDVVRLRSAVVEILGYLPALIMWHGLVWRNRRGGRHTSYAVEPSPLRPRSAGDVSGCVLLAQWMQVQATFSLSAHGGADPVRTARGA</sequence>
<gene>
    <name evidence="3" type="ORF">SAMN05445060_2887</name>
</gene>
<dbReference type="AlphaFoldDB" id="A0A1N7GJZ0"/>
<dbReference type="GO" id="GO:0016787">
    <property type="term" value="F:hydrolase activity"/>
    <property type="evidence" value="ECO:0007669"/>
    <property type="project" value="UniProtKB-KW"/>
</dbReference>
<evidence type="ECO:0000313" key="3">
    <source>
        <dbReference type="EMBL" id="SIS12914.1"/>
    </source>
</evidence>
<dbReference type="InterPro" id="IPR029058">
    <property type="entry name" value="AB_hydrolase_fold"/>
</dbReference>
<evidence type="ECO:0000256" key="1">
    <source>
        <dbReference type="ARBA" id="ARBA00022801"/>
    </source>
</evidence>
<evidence type="ECO:0000313" key="4">
    <source>
        <dbReference type="Proteomes" id="UP000186218"/>
    </source>
</evidence>
<dbReference type="SUPFAM" id="SSF53474">
    <property type="entry name" value="alpha/beta-Hydrolases"/>
    <property type="match status" value="1"/>
</dbReference>
<protein>
    <submittedName>
        <fullName evidence="3">PE-PPE domain-containing protein</fullName>
    </submittedName>
</protein>
<proteinExistence type="predicted"/>
<dbReference type="RefSeq" id="WP_076480658.1">
    <property type="nucleotide sequence ID" value="NZ_FTNT01000008.1"/>
</dbReference>
<evidence type="ECO:0000259" key="2">
    <source>
        <dbReference type="Pfam" id="PF08237"/>
    </source>
</evidence>
<dbReference type="STRING" id="1344003.SAMN05445060_2887"/>